<dbReference type="InterPro" id="IPR018800">
    <property type="entry name" value="PRCC"/>
</dbReference>
<keyword evidence="3" id="KW-1185">Reference proteome</keyword>
<dbReference type="Proteomes" id="UP000192578">
    <property type="component" value="Unassembled WGS sequence"/>
</dbReference>
<accession>A0A1W0XEY1</accession>
<evidence type="ECO:0008006" key="4">
    <source>
        <dbReference type="Google" id="ProtNLM"/>
    </source>
</evidence>
<reference evidence="3" key="1">
    <citation type="submission" date="2017-01" db="EMBL/GenBank/DDBJ databases">
        <title>Comparative genomics of anhydrobiosis in the tardigrade Hypsibius dujardini.</title>
        <authorList>
            <person name="Yoshida Y."/>
            <person name="Koutsovoulos G."/>
            <person name="Laetsch D."/>
            <person name="Stevens L."/>
            <person name="Kumar S."/>
            <person name="Horikawa D."/>
            <person name="Ishino K."/>
            <person name="Komine S."/>
            <person name="Tomita M."/>
            <person name="Blaxter M."/>
            <person name="Arakawa K."/>
        </authorList>
    </citation>
    <scope>NUCLEOTIDE SEQUENCE [LARGE SCALE GENOMIC DNA]</scope>
    <source>
        <strain evidence="3">Z151</strain>
    </source>
</reference>
<gene>
    <name evidence="2" type="ORF">BV898_00170</name>
</gene>
<feature type="region of interest" description="Disordered" evidence="1">
    <location>
        <begin position="416"/>
        <end position="436"/>
    </location>
</feature>
<comment type="caution">
    <text evidence="2">The sequence shown here is derived from an EMBL/GenBank/DDBJ whole genome shotgun (WGS) entry which is preliminary data.</text>
</comment>
<feature type="compositionally biased region" description="Pro residues" evidence="1">
    <location>
        <begin position="33"/>
        <end position="51"/>
    </location>
</feature>
<feature type="compositionally biased region" description="Acidic residues" evidence="1">
    <location>
        <begin position="10"/>
        <end position="19"/>
    </location>
</feature>
<name>A0A1W0XEY1_HYPEX</name>
<sequence length="436" mass="48238">MSLGLVAYGDSDDSGEEETPCTSTSHPRGPRPETFPHPPVQPDFKRPPPSLFPSVNSKSNSTPKAPSSTYSQLVERDENGRIRVTAPRLEDHDSDEEDNAAKQFKKPKIVHGPGGAASAGLMAVLPKPEGPKKKGDVAKDSSSVFDQMFARKRKDTNTTETIKVQGASQIRYEAEMKKAQLLQKYRKKALVEEPEDDDLDFEQQYAAAQAEYVPPAEPDYLGLSARGIGNVCFAETPQTHQQSGGSAATTGEEETEWEVDESAYEADDYALGTAAEYEAQMPQQPAYNVPLPGAMWTANYKYQDVQNILENPRMAQHAVPAGYKTDQQVEKLIARYEGPEFQEYLNMGNTIDIVDVRADDHLGPNPRANVMKQLTEQEANPPPRPMVVKGKVNKTAKAKGQITFLAAQAVARESELQNEWSRNRQARQQASHRYGF</sequence>
<feature type="compositionally biased region" description="Polar residues" evidence="1">
    <location>
        <begin position="53"/>
        <end position="72"/>
    </location>
</feature>
<proteinExistence type="predicted"/>
<evidence type="ECO:0000313" key="3">
    <source>
        <dbReference type="Proteomes" id="UP000192578"/>
    </source>
</evidence>
<protein>
    <recommendedName>
        <fullName evidence="4">Proline-rich protein PRCC</fullName>
    </recommendedName>
</protein>
<dbReference type="EMBL" id="MTYJ01000001">
    <property type="protein sequence ID" value="OQV26040.1"/>
    <property type="molecule type" value="Genomic_DNA"/>
</dbReference>
<feature type="compositionally biased region" description="Polar residues" evidence="1">
    <location>
        <begin position="426"/>
        <end position="436"/>
    </location>
</feature>
<dbReference type="GO" id="GO:0005634">
    <property type="term" value="C:nucleus"/>
    <property type="evidence" value="ECO:0007669"/>
    <property type="project" value="TreeGrafter"/>
</dbReference>
<dbReference type="OrthoDB" id="206969at2759"/>
<dbReference type="AlphaFoldDB" id="A0A1W0XEY1"/>
<dbReference type="PANTHER" id="PTHR13621:SF2">
    <property type="entry name" value="PROLINE-RICH PROTEIN PRCC"/>
    <property type="match status" value="1"/>
</dbReference>
<organism evidence="2 3">
    <name type="scientific">Hypsibius exemplaris</name>
    <name type="common">Freshwater tardigrade</name>
    <dbReference type="NCBI Taxonomy" id="2072580"/>
    <lineage>
        <taxon>Eukaryota</taxon>
        <taxon>Metazoa</taxon>
        <taxon>Ecdysozoa</taxon>
        <taxon>Tardigrada</taxon>
        <taxon>Eutardigrada</taxon>
        <taxon>Parachela</taxon>
        <taxon>Hypsibioidea</taxon>
        <taxon>Hypsibiidae</taxon>
        <taxon>Hypsibius</taxon>
    </lineage>
</organism>
<evidence type="ECO:0000313" key="2">
    <source>
        <dbReference type="EMBL" id="OQV26040.1"/>
    </source>
</evidence>
<evidence type="ECO:0000256" key="1">
    <source>
        <dbReference type="SAM" id="MobiDB-lite"/>
    </source>
</evidence>
<dbReference type="PANTHER" id="PTHR13621">
    <property type="entry name" value="PROLINE-RICH PROTEIN PRCC"/>
    <property type="match status" value="1"/>
</dbReference>
<feature type="region of interest" description="Disordered" evidence="1">
    <location>
        <begin position="1"/>
        <end position="115"/>
    </location>
</feature>
<dbReference type="Pfam" id="PF10253">
    <property type="entry name" value="PRCC"/>
    <property type="match status" value="1"/>
</dbReference>